<protein>
    <recommendedName>
        <fullName evidence="2">Fibrinogen C-terminal domain-containing protein</fullName>
    </recommendedName>
</protein>
<dbReference type="PANTHER" id="PTHR19143">
    <property type="entry name" value="FIBRINOGEN/TENASCIN/ANGIOPOEITIN"/>
    <property type="match status" value="1"/>
</dbReference>
<evidence type="ECO:0000313" key="4">
    <source>
        <dbReference type="Proteomes" id="UP001487740"/>
    </source>
</evidence>
<evidence type="ECO:0000259" key="2">
    <source>
        <dbReference type="PROSITE" id="PS51406"/>
    </source>
</evidence>
<dbReference type="Pfam" id="PF00147">
    <property type="entry name" value="Fibrinogen_C"/>
    <property type="match status" value="1"/>
</dbReference>
<dbReference type="InterPro" id="IPR050373">
    <property type="entry name" value="Fibrinogen_C-term_domain"/>
</dbReference>
<comment type="caution">
    <text evidence="3">The sequence shown here is derived from an EMBL/GenBank/DDBJ whole genome shotgun (WGS) entry which is preliminary data.</text>
</comment>
<keyword evidence="4" id="KW-1185">Reference proteome</keyword>
<feature type="domain" description="Fibrinogen C-terminal" evidence="2">
    <location>
        <begin position="165"/>
        <end position="385"/>
    </location>
</feature>
<dbReference type="NCBIfam" id="NF040941">
    <property type="entry name" value="GGGWT_bact"/>
    <property type="match status" value="1"/>
</dbReference>
<gene>
    <name evidence="3" type="ORF">O3P69_006645</name>
</gene>
<dbReference type="SMART" id="SM00186">
    <property type="entry name" value="FBG"/>
    <property type="match status" value="1"/>
</dbReference>
<evidence type="ECO:0000313" key="3">
    <source>
        <dbReference type="EMBL" id="KAK8393463.1"/>
    </source>
</evidence>
<dbReference type="Gene3D" id="4.10.530.10">
    <property type="entry name" value="Gamma-fibrinogen Carboxyl Terminal Fragment, domain 2"/>
    <property type="match status" value="1"/>
</dbReference>
<sequence length="386" mass="44227">MNFSSGITLSISTSTTVPALLITWRHFRYFPRMGGPPEENIQDGTGLSYIPASSIKNYGSGNYLLRPGDLPASFDNGSFLKSPTNKDISVQEDVTENTQNTGGDASLPEKEKRLYELMRMMPKESNDISEYDIVFVLRLMYECLGMHIKKLHALVRDIYETVDFVYNRVAWVDCSDALKDGYKSGYYTFFLKNQGKRPITLLCDMETDGGGWTVVQRRQRYADHVIFNQGWYPYKIGFGNFTTEYWAGLQNIYVLCSVRNCEMRVNLQDTKGNQAYAAYSSFYLDSEENGYKLNVDGYSGNAGDALERQEGEREPVFSTYDNLNKTNRYCARKMFSGWWYSACRPNINCIHLNEKIPSRVTPPGLTWPTWRRTLSTTAIMIRPTKE</sequence>
<dbReference type="PROSITE" id="PS51406">
    <property type="entry name" value="FIBRINOGEN_C_2"/>
    <property type="match status" value="1"/>
</dbReference>
<evidence type="ECO:0000256" key="1">
    <source>
        <dbReference type="SAM" id="MobiDB-lite"/>
    </source>
</evidence>
<dbReference type="EMBL" id="JARAKH010000020">
    <property type="protein sequence ID" value="KAK8393463.1"/>
    <property type="molecule type" value="Genomic_DNA"/>
</dbReference>
<organism evidence="3 4">
    <name type="scientific">Scylla paramamosain</name>
    <name type="common">Mud crab</name>
    <dbReference type="NCBI Taxonomy" id="85552"/>
    <lineage>
        <taxon>Eukaryota</taxon>
        <taxon>Metazoa</taxon>
        <taxon>Ecdysozoa</taxon>
        <taxon>Arthropoda</taxon>
        <taxon>Crustacea</taxon>
        <taxon>Multicrustacea</taxon>
        <taxon>Malacostraca</taxon>
        <taxon>Eumalacostraca</taxon>
        <taxon>Eucarida</taxon>
        <taxon>Decapoda</taxon>
        <taxon>Pleocyemata</taxon>
        <taxon>Brachyura</taxon>
        <taxon>Eubrachyura</taxon>
        <taxon>Portunoidea</taxon>
        <taxon>Portunidae</taxon>
        <taxon>Portuninae</taxon>
        <taxon>Scylla</taxon>
    </lineage>
</organism>
<name>A0AAW0U095_SCYPA</name>
<dbReference type="InterPro" id="IPR036056">
    <property type="entry name" value="Fibrinogen-like_C"/>
</dbReference>
<dbReference type="SUPFAM" id="SSF56496">
    <property type="entry name" value="Fibrinogen C-terminal domain-like"/>
    <property type="match status" value="1"/>
</dbReference>
<dbReference type="InterPro" id="IPR002181">
    <property type="entry name" value="Fibrinogen_a/b/g_C_dom"/>
</dbReference>
<accession>A0AAW0U095</accession>
<dbReference type="Proteomes" id="UP001487740">
    <property type="component" value="Unassembled WGS sequence"/>
</dbReference>
<proteinExistence type="predicted"/>
<dbReference type="AlphaFoldDB" id="A0AAW0U095"/>
<reference evidence="3 4" key="1">
    <citation type="submission" date="2023-03" db="EMBL/GenBank/DDBJ databases">
        <title>High-quality genome of Scylla paramamosain provides insights in environmental adaptation.</title>
        <authorList>
            <person name="Zhang L."/>
        </authorList>
    </citation>
    <scope>NUCLEOTIDE SEQUENCE [LARGE SCALE GENOMIC DNA]</scope>
    <source>
        <strain evidence="3">LZ_2023a</strain>
        <tissue evidence="3">Muscle</tissue>
    </source>
</reference>
<dbReference type="GO" id="GO:0005615">
    <property type="term" value="C:extracellular space"/>
    <property type="evidence" value="ECO:0007669"/>
    <property type="project" value="TreeGrafter"/>
</dbReference>
<dbReference type="CDD" id="cd00087">
    <property type="entry name" value="FReD"/>
    <property type="match status" value="1"/>
</dbReference>
<dbReference type="Gene3D" id="3.90.215.10">
    <property type="entry name" value="Gamma Fibrinogen, chain A, domain 1"/>
    <property type="match status" value="1"/>
</dbReference>
<dbReference type="InterPro" id="IPR014716">
    <property type="entry name" value="Fibrinogen_a/b/g_C_1"/>
</dbReference>
<feature type="region of interest" description="Disordered" evidence="1">
    <location>
        <begin position="83"/>
        <end position="106"/>
    </location>
</feature>